<sequence length="259" mass="28658">MFGFNARHVNGAFFGLARAAYKNRHRITDTAILNYTMPRCSETDQLEIGILNENGFSVVGIVAIRTSQARKEDARFCRNQRIAYYNDKVRQSELSIDGQATIGCCLRTYTLVSIHGGDGEGSSSMSKWSDTRELDCWEPDGPGQRMREISDAGWAMAANRATPIPSQWKPLHHPTPRPSSCPSMSTGSRQPDLAFSAHLCRAVPFLRTEYLTQYLAECLFFAFILNLASDSGLRTLPDPTPASSVKGLLSVYGLLQVVT</sequence>
<evidence type="ECO:0000313" key="2">
    <source>
        <dbReference type="EMBL" id="KAK1479087.1"/>
    </source>
</evidence>
<proteinExistence type="predicted"/>
<comment type="caution">
    <text evidence="2">The sequence shown here is derived from an EMBL/GenBank/DDBJ whole genome shotgun (WGS) entry which is preliminary data.</text>
</comment>
<accession>A0AAI9Y2K8</accession>
<feature type="region of interest" description="Disordered" evidence="1">
    <location>
        <begin position="165"/>
        <end position="187"/>
    </location>
</feature>
<dbReference type="EMBL" id="MPDP01000119">
    <property type="protein sequence ID" value="KAK1479087.1"/>
    <property type="molecule type" value="Genomic_DNA"/>
</dbReference>
<reference evidence="2" key="1">
    <citation type="submission" date="2016-11" db="EMBL/GenBank/DDBJ databases">
        <title>The genome sequence of Colletotrichum cuscutae.</title>
        <authorList>
            <person name="Baroncelli R."/>
        </authorList>
    </citation>
    <scope>NUCLEOTIDE SEQUENCE</scope>
    <source>
        <strain evidence="2">IMI 304802</strain>
    </source>
</reference>
<evidence type="ECO:0000313" key="3">
    <source>
        <dbReference type="Proteomes" id="UP001239213"/>
    </source>
</evidence>
<dbReference type="Proteomes" id="UP001239213">
    <property type="component" value="Unassembled WGS sequence"/>
</dbReference>
<keyword evidence="3" id="KW-1185">Reference proteome</keyword>
<name>A0AAI9Y2K8_9PEZI</name>
<protein>
    <submittedName>
        <fullName evidence="2">Uncharacterized protein</fullName>
    </submittedName>
</protein>
<gene>
    <name evidence="2" type="ORF">CCUS01_16406</name>
</gene>
<evidence type="ECO:0000256" key="1">
    <source>
        <dbReference type="SAM" id="MobiDB-lite"/>
    </source>
</evidence>
<feature type="compositionally biased region" description="Polar residues" evidence="1">
    <location>
        <begin position="178"/>
        <end position="187"/>
    </location>
</feature>
<organism evidence="2 3">
    <name type="scientific">Colletotrichum cuscutae</name>
    <dbReference type="NCBI Taxonomy" id="1209917"/>
    <lineage>
        <taxon>Eukaryota</taxon>
        <taxon>Fungi</taxon>
        <taxon>Dikarya</taxon>
        <taxon>Ascomycota</taxon>
        <taxon>Pezizomycotina</taxon>
        <taxon>Sordariomycetes</taxon>
        <taxon>Hypocreomycetidae</taxon>
        <taxon>Glomerellales</taxon>
        <taxon>Glomerellaceae</taxon>
        <taxon>Colletotrichum</taxon>
        <taxon>Colletotrichum acutatum species complex</taxon>
    </lineage>
</organism>
<dbReference type="AlphaFoldDB" id="A0AAI9Y2K8"/>